<protein>
    <submittedName>
        <fullName evidence="1">Uncharacterized protein</fullName>
    </submittedName>
</protein>
<dbReference type="Gramene" id="Solyc07g032440.1.1">
    <property type="protein sequence ID" value="Solyc07g032440.1.1.1"/>
    <property type="gene ID" value="Solyc07g032440.1"/>
</dbReference>
<reference evidence="1" key="1">
    <citation type="journal article" date="2012" name="Nature">
        <title>The tomato genome sequence provides insights into fleshy fruit evolution.</title>
        <authorList>
            <consortium name="Tomato Genome Consortium"/>
        </authorList>
    </citation>
    <scope>NUCLEOTIDE SEQUENCE [LARGE SCALE GENOMIC DNA]</scope>
    <source>
        <strain evidence="1">cv. Heinz 1706</strain>
    </source>
</reference>
<dbReference type="AlphaFoldDB" id="A0A3Q7I4J1"/>
<evidence type="ECO:0000313" key="1">
    <source>
        <dbReference type="EnsemblPlants" id="Solyc07g032440.1.1.1"/>
    </source>
</evidence>
<proteinExistence type="predicted"/>
<evidence type="ECO:0000313" key="2">
    <source>
        <dbReference type="Proteomes" id="UP000004994"/>
    </source>
</evidence>
<organism evidence="1">
    <name type="scientific">Solanum lycopersicum</name>
    <name type="common">Tomato</name>
    <name type="synonym">Lycopersicon esculentum</name>
    <dbReference type="NCBI Taxonomy" id="4081"/>
    <lineage>
        <taxon>Eukaryota</taxon>
        <taxon>Viridiplantae</taxon>
        <taxon>Streptophyta</taxon>
        <taxon>Embryophyta</taxon>
        <taxon>Tracheophyta</taxon>
        <taxon>Spermatophyta</taxon>
        <taxon>Magnoliopsida</taxon>
        <taxon>eudicotyledons</taxon>
        <taxon>Gunneridae</taxon>
        <taxon>Pentapetalae</taxon>
        <taxon>asterids</taxon>
        <taxon>lamiids</taxon>
        <taxon>Solanales</taxon>
        <taxon>Solanaceae</taxon>
        <taxon>Solanoideae</taxon>
        <taxon>Solaneae</taxon>
        <taxon>Solanum</taxon>
        <taxon>Solanum subgen. Lycopersicon</taxon>
    </lineage>
</organism>
<dbReference type="EnsemblPlants" id="Solyc07g032440.1.1">
    <property type="protein sequence ID" value="Solyc07g032440.1.1.1"/>
    <property type="gene ID" value="Solyc07g032440.1"/>
</dbReference>
<sequence length="77" mass="9380">MVPIMGHTMKYRRMIIMLQSGYFIPPLRKKRAYIKKHNIMAIHLCNTFLPQEHARNYRQSTEIQSTKKFDLWIESLW</sequence>
<dbReference type="InParanoid" id="A0A3Q7I4J1"/>
<name>A0A3Q7I4J1_SOLLC</name>
<accession>A0A3Q7I4J1</accession>
<keyword evidence="2" id="KW-1185">Reference proteome</keyword>
<reference evidence="1" key="2">
    <citation type="submission" date="2019-01" db="UniProtKB">
        <authorList>
            <consortium name="EnsemblPlants"/>
        </authorList>
    </citation>
    <scope>IDENTIFICATION</scope>
    <source>
        <strain evidence="1">cv. Heinz 1706</strain>
    </source>
</reference>
<dbReference type="Proteomes" id="UP000004994">
    <property type="component" value="Chromosome 7"/>
</dbReference>
<dbReference type="PaxDb" id="4081-Solyc07g032440.1.1"/>